<sequence>MNAEDDKRITVETETVQTPAQNLLPVQPEEKADDEASSVQGEQSANLIDHNPLSLHNSSGAIRNKKSNLFMDSFLGKEPSPSVASAATHTGVLNKPLVLSGATTPNQPFKSPTEEMALPIRSSATDERKAEDKRGSPGALVPSSGEHANEDSSRNKNRDPPKKSDFFAARLASAVGENEISDSEETFVYESAANSNQAAAPGEPRSHGVVSKMSAPALNHSASNNTNAKLLNRAKAKRHTSIAAIPPPLSEHSETDAHSLRFVNRNNPQEIRSVRSYKTMPQSPGKRLSLISLAQNGGPSVPRRTSRKVSSNSNPNNVRRKASQKRQLRTTASKIFDAHGASLRRYSGVPDDVNLEDYIEQTGGELTPNKFAYNTESEYEDDPVSYIHQGDDEEDTHSMFYYQHPKNDGEARNGLSDYDEEEEEELDGEEERQGYGTTDPLGYPPPVDYYDDNYFYRPTEASPLKRRGSHYTGYSPHNFYTTKTTWVRFRNFIYFAFVVSFLLTLGFISGFLLATNKELHDLELSKLTSILVSTDELVFDVIATAFNPGFFTVEIQKVELDIFAKTSHLGMEGDPSGTPYQTILLGTVQNMETSLQFQGGFFRRNYDLSRASVKLIKPGSGENSDRQDTSGTWSQLEVENGPEKWRQLIRYEFDLIVRGNMYYKMAFLNSEKSIGVQCTTTVDPDGESDSRAILPAELDFV</sequence>
<dbReference type="PANTHER" id="PTHR28258:SF1">
    <property type="entry name" value="VACUOLAR SEGREGATION PROTEIN 7"/>
    <property type="match status" value="1"/>
</dbReference>
<reference evidence="4" key="1">
    <citation type="submission" date="2016-03" db="EMBL/GenBank/DDBJ databases">
        <authorList>
            <person name="Devillers H."/>
        </authorList>
    </citation>
    <scope>NUCLEOTIDE SEQUENCE [LARGE SCALE GENOMIC DNA]</scope>
</reference>
<dbReference type="GO" id="GO:0000329">
    <property type="term" value="C:fungal-type vacuole membrane"/>
    <property type="evidence" value="ECO:0007669"/>
    <property type="project" value="TreeGrafter"/>
</dbReference>
<evidence type="ECO:0000313" key="4">
    <source>
        <dbReference type="Proteomes" id="UP000190274"/>
    </source>
</evidence>
<gene>
    <name evidence="3" type="ORF">LADA_0E10264G</name>
</gene>
<feature type="compositionally biased region" description="Basic and acidic residues" evidence="1">
    <location>
        <begin position="1"/>
        <end position="11"/>
    </location>
</feature>
<keyword evidence="2" id="KW-0812">Transmembrane</keyword>
<feature type="transmembrane region" description="Helical" evidence="2">
    <location>
        <begin position="492"/>
        <end position="514"/>
    </location>
</feature>
<evidence type="ECO:0000313" key="3">
    <source>
        <dbReference type="EMBL" id="SCU88456.1"/>
    </source>
</evidence>
<evidence type="ECO:0000256" key="2">
    <source>
        <dbReference type="SAM" id="Phobius"/>
    </source>
</evidence>
<dbReference type="OrthoDB" id="1204at2759"/>
<feature type="compositionally biased region" description="Acidic residues" evidence="1">
    <location>
        <begin position="417"/>
        <end position="430"/>
    </location>
</feature>
<dbReference type="AlphaFoldDB" id="A0A1G4JE23"/>
<feature type="region of interest" description="Disordered" evidence="1">
    <location>
        <begin position="98"/>
        <end position="170"/>
    </location>
</feature>
<dbReference type="STRING" id="1266660.A0A1G4JE23"/>
<feature type="compositionally biased region" description="Basic and acidic residues" evidence="1">
    <location>
        <begin position="124"/>
        <end position="135"/>
    </location>
</feature>
<keyword evidence="4" id="KW-1185">Reference proteome</keyword>
<feature type="compositionally biased region" description="Basic and acidic residues" evidence="1">
    <location>
        <begin position="147"/>
        <end position="165"/>
    </location>
</feature>
<dbReference type="PANTHER" id="PTHR28258">
    <property type="entry name" value="VACUOLAR SEGREGATION PROTEIN 7"/>
    <property type="match status" value="1"/>
</dbReference>
<feature type="compositionally biased region" description="Low complexity" evidence="1">
    <location>
        <begin position="308"/>
        <end position="317"/>
    </location>
</feature>
<organism evidence="3 4">
    <name type="scientific">Lachancea dasiensis</name>
    <dbReference type="NCBI Taxonomy" id="1072105"/>
    <lineage>
        <taxon>Eukaryota</taxon>
        <taxon>Fungi</taxon>
        <taxon>Dikarya</taxon>
        <taxon>Ascomycota</taxon>
        <taxon>Saccharomycotina</taxon>
        <taxon>Saccharomycetes</taxon>
        <taxon>Saccharomycetales</taxon>
        <taxon>Saccharomycetaceae</taxon>
        <taxon>Lachancea</taxon>
    </lineage>
</organism>
<dbReference type="GO" id="GO:1903778">
    <property type="term" value="P:protein localization to vacuolar membrane"/>
    <property type="evidence" value="ECO:0007669"/>
    <property type="project" value="TreeGrafter"/>
</dbReference>
<feature type="compositionally biased region" description="Polar residues" evidence="1">
    <location>
        <begin position="12"/>
        <end position="21"/>
    </location>
</feature>
<keyword evidence="2" id="KW-1133">Transmembrane helix</keyword>
<dbReference type="InterPro" id="IPR024260">
    <property type="entry name" value="Vac7"/>
</dbReference>
<dbReference type="Pfam" id="PF12751">
    <property type="entry name" value="Vac7"/>
    <property type="match status" value="1"/>
</dbReference>
<protein>
    <submittedName>
        <fullName evidence="3">LADA_0E10264g1_1</fullName>
    </submittedName>
</protein>
<feature type="compositionally biased region" description="Polar residues" evidence="1">
    <location>
        <begin position="220"/>
        <end position="229"/>
    </location>
</feature>
<dbReference type="Proteomes" id="UP000190274">
    <property type="component" value="Chromosome E"/>
</dbReference>
<feature type="region of interest" description="Disordered" evidence="1">
    <location>
        <begin position="404"/>
        <end position="443"/>
    </location>
</feature>
<keyword evidence="2" id="KW-0472">Membrane</keyword>
<dbReference type="GO" id="GO:0070772">
    <property type="term" value="C:PAS complex"/>
    <property type="evidence" value="ECO:0007669"/>
    <property type="project" value="TreeGrafter"/>
</dbReference>
<dbReference type="EMBL" id="LT598455">
    <property type="protein sequence ID" value="SCU88456.1"/>
    <property type="molecule type" value="Genomic_DNA"/>
</dbReference>
<feature type="compositionally biased region" description="Basic residues" evidence="1">
    <location>
        <begin position="318"/>
        <end position="328"/>
    </location>
</feature>
<accession>A0A1G4JE23</accession>
<proteinExistence type="predicted"/>
<feature type="compositionally biased region" description="Polar residues" evidence="1">
    <location>
        <begin position="101"/>
        <end position="110"/>
    </location>
</feature>
<feature type="compositionally biased region" description="Polar residues" evidence="1">
    <location>
        <begin position="37"/>
        <end position="46"/>
    </location>
</feature>
<feature type="region of interest" description="Disordered" evidence="1">
    <location>
        <begin position="1"/>
        <end position="60"/>
    </location>
</feature>
<dbReference type="GO" id="GO:0010513">
    <property type="term" value="P:positive regulation of phosphatidylinositol biosynthetic process"/>
    <property type="evidence" value="ECO:0007669"/>
    <property type="project" value="TreeGrafter"/>
</dbReference>
<dbReference type="GO" id="GO:0000011">
    <property type="term" value="P:vacuole inheritance"/>
    <property type="evidence" value="ECO:0007669"/>
    <property type="project" value="TreeGrafter"/>
</dbReference>
<evidence type="ECO:0000256" key="1">
    <source>
        <dbReference type="SAM" id="MobiDB-lite"/>
    </source>
</evidence>
<feature type="region of interest" description="Disordered" evidence="1">
    <location>
        <begin position="186"/>
        <end position="329"/>
    </location>
</feature>
<name>A0A1G4JE23_9SACH</name>